<dbReference type="InterPro" id="IPR018108">
    <property type="entry name" value="MCP_transmembrane"/>
</dbReference>
<evidence type="ECO:0000256" key="10">
    <source>
        <dbReference type="PROSITE-ProRule" id="PRU00282"/>
    </source>
</evidence>
<dbReference type="SUPFAM" id="SSF103506">
    <property type="entry name" value="Mitochondrial carrier"/>
    <property type="match status" value="1"/>
</dbReference>
<dbReference type="InterPro" id="IPR023395">
    <property type="entry name" value="MCP_dom_sf"/>
</dbReference>
<evidence type="ECO:0000256" key="9">
    <source>
        <dbReference type="ARBA" id="ARBA00023136"/>
    </source>
</evidence>
<sequence>MASSDTTRPRRPQPQVWATSTAAAAVLPTSVNFAVGMASGVSGWLIVHPADVVKVRMQLAGKAGGGMLTTAQDIIKREGFAGLYSGLSAAIARQMSYTTMRLGFFDEIKAFLAQRQVQENALTRSMSAMTAGACASFLACPVEVCLVRMQADGKLPPEQRRGYKHVGDALLRVAREEGVLTYWRGAGPTVMRAMVVSTTQLGTYDQAKVTFKETGLPDGTSLHLISSLTAGLVYSLASLPLDTAKTRMQSQAAPSTPGGALAYRSTGQTLMKIASEEGVGALWKGFGAYFLRGGGHTVFMFLFYEQYRALARSFYR</sequence>
<comment type="caution">
    <text evidence="12">The sequence shown here is derived from an EMBL/GenBank/DDBJ whole genome shotgun (WGS) entry which is preliminary data.</text>
</comment>
<dbReference type="Gene3D" id="1.50.40.10">
    <property type="entry name" value="Mitochondrial carrier domain"/>
    <property type="match status" value="2"/>
</dbReference>
<evidence type="ECO:0000256" key="1">
    <source>
        <dbReference type="ARBA" id="ARBA00004448"/>
    </source>
</evidence>
<accession>A0A4D9CTP4</accession>
<dbReference type="PROSITE" id="PS50920">
    <property type="entry name" value="SOLCAR"/>
    <property type="match status" value="3"/>
</dbReference>
<dbReference type="InterPro" id="IPR050391">
    <property type="entry name" value="Mito_Metabolite_Transporter"/>
</dbReference>
<dbReference type="EMBL" id="SDOX01000119">
    <property type="protein sequence ID" value="TFJ82236.1"/>
    <property type="molecule type" value="Genomic_DNA"/>
</dbReference>
<evidence type="ECO:0000313" key="12">
    <source>
        <dbReference type="EMBL" id="TFJ82236.1"/>
    </source>
</evidence>
<evidence type="ECO:0000256" key="8">
    <source>
        <dbReference type="ARBA" id="ARBA00023128"/>
    </source>
</evidence>
<protein>
    <submittedName>
        <fullName evidence="12">Uncharacterized protein</fullName>
    </submittedName>
</protein>
<keyword evidence="5" id="KW-0677">Repeat</keyword>
<keyword evidence="8" id="KW-0496">Mitochondrion</keyword>
<proteinExistence type="inferred from homology"/>
<comment type="subcellular location">
    <subcellularLocation>
        <location evidence="1">Mitochondrion inner membrane</location>
        <topology evidence="1">Multi-pass membrane protein</topology>
    </subcellularLocation>
</comment>
<dbReference type="AlphaFoldDB" id="A0A4D9CTP4"/>
<organism evidence="12 13">
    <name type="scientific">Nannochloropsis salina CCMP1776</name>
    <dbReference type="NCBI Taxonomy" id="1027361"/>
    <lineage>
        <taxon>Eukaryota</taxon>
        <taxon>Sar</taxon>
        <taxon>Stramenopiles</taxon>
        <taxon>Ochrophyta</taxon>
        <taxon>Eustigmatophyceae</taxon>
        <taxon>Eustigmatales</taxon>
        <taxon>Monodopsidaceae</taxon>
        <taxon>Microchloropsis</taxon>
        <taxon>Microchloropsis salina</taxon>
    </lineage>
</organism>
<keyword evidence="6" id="KW-0999">Mitochondrion inner membrane</keyword>
<evidence type="ECO:0000256" key="3">
    <source>
        <dbReference type="ARBA" id="ARBA00022448"/>
    </source>
</evidence>
<keyword evidence="9 10" id="KW-0472">Membrane</keyword>
<dbReference type="FunFam" id="1.50.40.10:FF:000009">
    <property type="entry name" value="Mitochondrial 2-oxoglutarate/malate carrier protein"/>
    <property type="match status" value="1"/>
</dbReference>
<dbReference type="OrthoDB" id="756301at2759"/>
<dbReference type="Proteomes" id="UP000355283">
    <property type="component" value="Unassembled WGS sequence"/>
</dbReference>
<evidence type="ECO:0000256" key="11">
    <source>
        <dbReference type="RuleBase" id="RU000488"/>
    </source>
</evidence>
<feature type="repeat" description="Solcar" evidence="10">
    <location>
        <begin position="218"/>
        <end position="310"/>
    </location>
</feature>
<feature type="repeat" description="Solcar" evidence="10">
    <location>
        <begin position="27"/>
        <end position="111"/>
    </location>
</feature>
<dbReference type="Pfam" id="PF00153">
    <property type="entry name" value="Mito_carr"/>
    <property type="match status" value="3"/>
</dbReference>
<keyword evidence="3 11" id="KW-0813">Transport</keyword>
<keyword evidence="4 10" id="KW-0812">Transmembrane</keyword>
<keyword evidence="13" id="KW-1185">Reference proteome</keyword>
<evidence type="ECO:0000256" key="4">
    <source>
        <dbReference type="ARBA" id="ARBA00022692"/>
    </source>
</evidence>
<evidence type="ECO:0000256" key="7">
    <source>
        <dbReference type="ARBA" id="ARBA00022989"/>
    </source>
</evidence>
<evidence type="ECO:0000256" key="6">
    <source>
        <dbReference type="ARBA" id="ARBA00022792"/>
    </source>
</evidence>
<keyword evidence="7" id="KW-1133">Transmembrane helix</keyword>
<gene>
    <name evidence="12" type="ORF">NSK_006565</name>
</gene>
<feature type="repeat" description="Solcar" evidence="10">
    <location>
        <begin position="119"/>
        <end position="210"/>
    </location>
</feature>
<comment type="similarity">
    <text evidence="2 11">Belongs to the mitochondrial carrier (TC 2.A.29) family.</text>
</comment>
<evidence type="ECO:0000256" key="2">
    <source>
        <dbReference type="ARBA" id="ARBA00006375"/>
    </source>
</evidence>
<name>A0A4D9CTP4_9STRA</name>
<evidence type="ECO:0000256" key="5">
    <source>
        <dbReference type="ARBA" id="ARBA00022737"/>
    </source>
</evidence>
<dbReference type="PANTHER" id="PTHR45618">
    <property type="entry name" value="MITOCHONDRIAL DICARBOXYLATE CARRIER-RELATED"/>
    <property type="match status" value="1"/>
</dbReference>
<evidence type="ECO:0000313" key="13">
    <source>
        <dbReference type="Proteomes" id="UP000355283"/>
    </source>
</evidence>
<reference evidence="12 13" key="1">
    <citation type="submission" date="2019-01" db="EMBL/GenBank/DDBJ databases">
        <title>Nuclear Genome Assembly of the Microalgal Biofuel strain Nannochloropsis salina CCMP1776.</title>
        <authorList>
            <person name="Hovde B."/>
        </authorList>
    </citation>
    <scope>NUCLEOTIDE SEQUENCE [LARGE SCALE GENOMIC DNA]</scope>
    <source>
        <strain evidence="12 13">CCMP1776</strain>
    </source>
</reference>
<dbReference type="GO" id="GO:0005743">
    <property type="term" value="C:mitochondrial inner membrane"/>
    <property type="evidence" value="ECO:0007669"/>
    <property type="project" value="UniProtKB-SubCell"/>
</dbReference>